<name>A0AAE3N7M0_9BURK</name>
<reference evidence="2" key="1">
    <citation type="submission" date="2023-01" db="EMBL/GenBank/DDBJ databases">
        <title>Xenophilus mangrovi sp. nov., isolated from soil of Mangrove nature reserve.</title>
        <authorList>
            <person name="Xu S."/>
            <person name="Liu Z."/>
            <person name="Xu Y."/>
        </authorList>
    </citation>
    <scope>NUCLEOTIDE SEQUENCE</scope>
    <source>
        <strain evidence="2">YW8</strain>
    </source>
</reference>
<dbReference type="PROSITE" id="PS51340">
    <property type="entry name" value="MOSC"/>
    <property type="match status" value="1"/>
</dbReference>
<dbReference type="GO" id="GO:0030151">
    <property type="term" value="F:molybdenum ion binding"/>
    <property type="evidence" value="ECO:0007669"/>
    <property type="project" value="InterPro"/>
</dbReference>
<comment type="caution">
    <text evidence="2">The sequence shown here is derived from an EMBL/GenBank/DDBJ whole genome shotgun (WGS) entry which is preliminary data.</text>
</comment>
<protein>
    <submittedName>
        <fullName evidence="2">MOSC domain-containing protein</fullName>
    </submittedName>
</protein>
<dbReference type="Gene3D" id="2.40.33.20">
    <property type="entry name" value="PK beta-barrel domain-like"/>
    <property type="match status" value="1"/>
</dbReference>
<gene>
    <name evidence="2" type="ORF">PGB34_14170</name>
</gene>
<dbReference type="PANTHER" id="PTHR36930:SF1">
    <property type="entry name" value="MOSC DOMAIN-CONTAINING PROTEIN"/>
    <property type="match status" value="1"/>
</dbReference>
<dbReference type="AlphaFoldDB" id="A0AAE3N7M0"/>
<dbReference type="Pfam" id="PF03473">
    <property type="entry name" value="MOSC"/>
    <property type="match status" value="1"/>
</dbReference>
<dbReference type="RefSeq" id="WP_271428730.1">
    <property type="nucleotide sequence ID" value="NZ_JAQIPB010000006.1"/>
</dbReference>
<evidence type="ECO:0000313" key="2">
    <source>
        <dbReference type="EMBL" id="MDA7417510.1"/>
    </source>
</evidence>
<dbReference type="Proteomes" id="UP001212602">
    <property type="component" value="Unassembled WGS sequence"/>
</dbReference>
<dbReference type="InterPro" id="IPR052716">
    <property type="entry name" value="MOSC_domain"/>
</dbReference>
<proteinExistence type="predicted"/>
<dbReference type="InterPro" id="IPR011037">
    <property type="entry name" value="Pyrv_Knase-like_insert_dom_sf"/>
</dbReference>
<dbReference type="SUPFAM" id="SSF50800">
    <property type="entry name" value="PK beta-barrel domain-like"/>
    <property type="match status" value="1"/>
</dbReference>
<organism evidence="2 3">
    <name type="scientific">Xenophilus arseniciresistens</name>
    <dbReference type="NCBI Taxonomy" id="1283306"/>
    <lineage>
        <taxon>Bacteria</taxon>
        <taxon>Pseudomonadati</taxon>
        <taxon>Pseudomonadota</taxon>
        <taxon>Betaproteobacteria</taxon>
        <taxon>Burkholderiales</taxon>
        <taxon>Comamonadaceae</taxon>
        <taxon>Xenophilus</taxon>
    </lineage>
</organism>
<evidence type="ECO:0000313" key="3">
    <source>
        <dbReference type="Proteomes" id="UP001212602"/>
    </source>
</evidence>
<dbReference type="GO" id="GO:0030170">
    <property type="term" value="F:pyridoxal phosphate binding"/>
    <property type="evidence" value="ECO:0007669"/>
    <property type="project" value="InterPro"/>
</dbReference>
<dbReference type="InterPro" id="IPR005302">
    <property type="entry name" value="MoCF_Sase_C"/>
</dbReference>
<accession>A0AAE3N7M0</accession>
<dbReference type="EMBL" id="JAQIPB010000006">
    <property type="protein sequence ID" value="MDA7417510.1"/>
    <property type="molecule type" value="Genomic_DNA"/>
</dbReference>
<feature type="domain" description="MOSC" evidence="1">
    <location>
        <begin position="22"/>
        <end position="172"/>
    </location>
</feature>
<evidence type="ECO:0000259" key="1">
    <source>
        <dbReference type="PROSITE" id="PS51340"/>
    </source>
</evidence>
<dbReference type="PANTHER" id="PTHR36930">
    <property type="entry name" value="METAL-SULFUR CLUSTER BIOSYNTHESIS PROTEINS YUAD-RELATED"/>
    <property type="match status" value="1"/>
</dbReference>
<dbReference type="GO" id="GO:0003824">
    <property type="term" value="F:catalytic activity"/>
    <property type="evidence" value="ECO:0007669"/>
    <property type="project" value="InterPro"/>
</dbReference>
<keyword evidence="3" id="KW-1185">Reference proteome</keyword>
<sequence length="184" mass="19522">MGEPVAPRVLAVHASDVHGFSKFAEPAIRLLEGWGVAGDTHAGRTVQHRSRVARNPDAPNLRQVHLMHAELFDELVHAGFAVFPGDLGENITTRGIDLLALPAGTRLRLGAEAEVEITGLRNPCVQIDRFQKGLMAATLARDADGGLVRKAGVMAVVTRGGLVQAGDAITVLLPLPPHHALEPV</sequence>